<dbReference type="AlphaFoldDB" id="A0A3M2QLD4"/>
<feature type="transmembrane region" description="Helical" evidence="1">
    <location>
        <begin position="14"/>
        <end position="35"/>
    </location>
</feature>
<evidence type="ECO:0000313" key="2">
    <source>
        <dbReference type="EMBL" id="RMI93862.1"/>
    </source>
</evidence>
<gene>
    <name evidence="2" type="ORF">CDV36_016534</name>
</gene>
<dbReference type="Proteomes" id="UP000277212">
    <property type="component" value="Unassembled WGS sequence"/>
</dbReference>
<keyword evidence="1" id="KW-0812">Transmembrane</keyword>
<comment type="caution">
    <text evidence="2">The sequence shown here is derived from an EMBL/GenBank/DDBJ whole genome shotgun (WGS) entry which is preliminary data.</text>
</comment>
<evidence type="ECO:0000256" key="1">
    <source>
        <dbReference type="SAM" id="Phobius"/>
    </source>
</evidence>
<keyword evidence="1" id="KW-0472">Membrane</keyword>
<dbReference type="EMBL" id="NKUJ01001129">
    <property type="protein sequence ID" value="RMI93862.1"/>
    <property type="molecule type" value="Genomic_DNA"/>
</dbReference>
<accession>A0A3M2QLD4</accession>
<proteinExistence type="predicted"/>
<keyword evidence="1" id="KW-1133">Transmembrane helix</keyword>
<evidence type="ECO:0000313" key="3">
    <source>
        <dbReference type="Proteomes" id="UP000277212"/>
    </source>
</evidence>
<feature type="transmembrane region" description="Helical" evidence="1">
    <location>
        <begin position="47"/>
        <end position="70"/>
    </location>
</feature>
<keyword evidence="3" id="KW-1185">Reference proteome</keyword>
<sequence length="89" mass="9569">MVSRNPIPPQLANVAPFTSQAAAVGSILFASRRLLSNGVPKQTTGFLLGLTLLLMLVSTLLLGLSLAGYYTASKFLQWYLYIMSSALGY</sequence>
<reference evidence="2 3" key="1">
    <citation type="submission" date="2017-06" db="EMBL/GenBank/DDBJ databases">
        <title>Comparative genomic analysis of Ambrosia Fusariam Clade fungi.</title>
        <authorList>
            <person name="Stajich J.E."/>
            <person name="Carrillo J."/>
            <person name="Kijimoto T."/>
            <person name="Eskalen A."/>
            <person name="O'Donnell K."/>
            <person name="Kasson M."/>
        </authorList>
    </citation>
    <scope>NUCLEOTIDE SEQUENCE [LARGE SCALE GENOMIC DNA]</scope>
    <source>
        <strain evidence="2">UCR3666</strain>
    </source>
</reference>
<protein>
    <submittedName>
        <fullName evidence="2">Uncharacterized protein</fullName>
    </submittedName>
</protein>
<organism evidence="2 3">
    <name type="scientific">Fusarium kuroshium</name>
    <dbReference type="NCBI Taxonomy" id="2010991"/>
    <lineage>
        <taxon>Eukaryota</taxon>
        <taxon>Fungi</taxon>
        <taxon>Dikarya</taxon>
        <taxon>Ascomycota</taxon>
        <taxon>Pezizomycotina</taxon>
        <taxon>Sordariomycetes</taxon>
        <taxon>Hypocreomycetidae</taxon>
        <taxon>Hypocreales</taxon>
        <taxon>Nectriaceae</taxon>
        <taxon>Fusarium</taxon>
        <taxon>Fusarium solani species complex</taxon>
    </lineage>
</organism>
<name>A0A3M2QLD4_9HYPO</name>
<dbReference type="OrthoDB" id="5098353at2759"/>